<dbReference type="Proteomes" id="UP000434052">
    <property type="component" value="Unassembled WGS sequence"/>
</dbReference>
<sequence length="90" mass="10201">MDALSDEYCYLAIGVPFEHVGLPRFQDSSPNLAIVNTDAGIEKRAMKAAHNHEDENEHGHEEDGHEEGRHEDAHEHGHHHEHGLDPQVWL</sequence>
<comment type="caution">
    <text evidence="2">The sequence shown here is derived from an EMBL/GenBank/DDBJ whole genome shotgun (WGS) entry which is preliminary data.</text>
</comment>
<evidence type="ECO:0000256" key="1">
    <source>
        <dbReference type="SAM" id="MobiDB-lite"/>
    </source>
</evidence>
<dbReference type="AlphaFoldDB" id="A0A6P1ZDM1"/>
<dbReference type="Gene3D" id="3.40.50.1980">
    <property type="entry name" value="Nitrogenase molybdenum iron protein domain"/>
    <property type="match status" value="1"/>
</dbReference>
<dbReference type="SUPFAM" id="SSF53807">
    <property type="entry name" value="Helical backbone' metal receptor"/>
    <property type="match status" value="1"/>
</dbReference>
<name>A0A6P1ZDM1_9BACT</name>
<reference evidence="2 3" key="1">
    <citation type="submission" date="2018-06" db="EMBL/GenBank/DDBJ databases">
        <title>Complete genome of Desulfovibrio marinus P48SEP.</title>
        <authorList>
            <person name="Crispim J.S."/>
            <person name="Vidigal P.M.P."/>
            <person name="Silva L.C.F."/>
            <person name="Araujo L.C."/>
            <person name="Laguardia C.N."/>
            <person name="Dias R.S."/>
            <person name="Sousa M.P."/>
            <person name="Paula S.O."/>
            <person name="Silva C."/>
        </authorList>
    </citation>
    <scope>NUCLEOTIDE SEQUENCE [LARGE SCALE GENOMIC DNA]</scope>
    <source>
        <strain evidence="2 3">P48SEP</strain>
    </source>
</reference>
<evidence type="ECO:0000313" key="3">
    <source>
        <dbReference type="Proteomes" id="UP000434052"/>
    </source>
</evidence>
<evidence type="ECO:0000313" key="2">
    <source>
        <dbReference type="EMBL" id="TVM26648.1"/>
    </source>
</evidence>
<organism evidence="2 3">
    <name type="scientific">Oceanidesulfovibrio marinus</name>
    <dbReference type="NCBI Taxonomy" id="370038"/>
    <lineage>
        <taxon>Bacteria</taxon>
        <taxon>Pseudomonadati</taxon>
        <taxon>Thermodesulfobacteriota</taxon>
        <taxon>Desulfovibrionia</taxon>
        <taxon>Desulfovibrionales</taxon>
        <taxon>Desulfovibrionaceae</taxon>
        <taxon>Oceanidesulfovibrio</taxon>
    </lineage>
</organism>
<protein>
    <submittedName>
        <fullName evidence="2">ABC transporter substrate-binding protein</fullName>
    </submittedName>
</protein>
<dbReference type="EMBL" id="QMIF01000218">
    <property type="protein sequence ID" value="TVM26648.1"/>
    <property type="molecule type" value="Genomic_DNA"/>
</dbReference>
<accession>A0A6P1ZDM1</accession>
<proteinExistence type="predicted"/>
<gene>
    <name evidence="2" type="ORF">DQK91_22840</name>
</gene>
<feature type="compositionally biased region" description="Basic and acidic residues" evidence="1">
    <location>
        <begin position="45"/>
        <end position="75"/>
    </location>
</feature>
<feature type="non-terminal residue" evidence="2">
    <location>
        <position position="1"/>
    </location>
</feature>
<feature type="region of interest" description="Disordered" evidence="1">
    <location>
        <begin position="45"/>
        <end position="90"/>
    </location>
</feature>